<dbReference type="eggNOG" id="COG3152">
    <property type="taxonomic scope" value="Bacteria"/>
</dbReference>
<dbReference type="Proteomes" id="UP000051576">
    <property type="component" value="Unassembled WGS sequence"/>
</dbReference>
<dbReference type="PATRIC" id="fig|1133569.4.peg.1331"/>
<dbReference type="InterPro" id="IPR025874">
    <property type="entry name" value="DZR"/>
</dbReference>
<sequence>MKFCQRCGRQIEENAKACPYCTVLQEQKPAETKNCKKCQQKIPVNANYCPLCGADQAFFYYQAQQPDVVQSSKKQATEAKSSDRSSSRSATAAGFKLPKNESAHPGLKTSTRLLIRDTFKISKRMGRADYWWAFLGLNLMSLAVGVILGLVITAISQFAPNLVDPTFRLMLSAWVTFVYITITTAQVRRLHDCGWSAWLIMIKFIFALGDIFIIFAMVQPQSLQDQRYTFKEKDK</sequence>
<reference evidence="4 5" key="1">
    <citation type="journal article" date="2015" name="Genome Announc.">
        <title>Expanding the biotechnology potential of lactobacilli through comparative genomics of 213 strains and associated genera.</title>
        <authorList>
            <person name="Sun Z."/>
            <person name="Harris H.M."/>
            <person name="McCann A."/>
            <person name="Guo C."/>
            <person name="Argimon S."/>
            <person name="Zhang W."/>
            <person name="Yang X."/>
            <person name="Jeffery I.B."/>
            <person name="Cooney J.C."/>
            <person name="Kagawa T.F."/>
            <person name="Liu W."/>
            <person name="Song Y."/>
            <person name="Salvetti E."/>
            <person name="Wrobel A."/>
            <person name="Rasinkangas P."/>
            <person name="Parkhill J."/>
            <person name="Rea M.C."/>
            <person name="O'Sullivan O."/>
            <person name="Ritari J."/>
            <person name="Douillard F.P."/>
            <person name="Paul Ross R."/>
            <person name="Yang R."/>
            <person name="Briner A.E."/>
            <person name="Felis G.E."/>
            <person name="de Vos W.M."/>
            <person name="Barrangou R."/>
            <person name="Klaenhammer T.R."/>
            <person name="Caufield P.W."/>
            <person name="Cui Y."/>
            <person name="Zhang H."/>
            <person name="O'Toole P.W."/>
        </authorList>
    </citation>
    <scope>NUCLEOTIDE SEQUENCE [LARGE SCALE GENOMIC DNA]</scope>
    <source>
        <strain evidence="4 5">DSM 20605</strain>
    </source>
</reference>
<keyword evidence="2" id="KW-1133">Transmembrane helix</keyword>
<dbReference type="Pfam" id="PF05656">
    <property type="entry name" value="DUF805"/>
    <property type="match status" value="1"/>
</dbReference>
<evidence type="ECO:0000313" key="4">
    <source>
        <dbReference type="EMBL" id="KRM88472.1"/>
    </source>
</evidence>
<name>A0A0R2C9T8_9LACO</name>
<keyword evidence="2" id="KW-0812">Transmembrane</keyword>
<dbReference type="EMBL" id="AYYX01000033">
    <property type="protein sequence ID" value="KRM88472.1"/>
    <property type="molecule type" value="Genomic_DNA"/>
</dbReference>
<evidence type="ECO:0000256" key="2">
    <source>
        <dbReference type="SAM" id="Phobius"/>
    </source>
</evidence>
<evidence type="ECO:0000259" key="3">
    <source>
        <dbReference type="Pfam" id="PF12773"/>
    </source>
</evidence>
<feature type="transmembrane region" description="Helical" evidence="2">
    <location>
        <begin position="130"/>
        <end position="155"/>
    </location>
</feature>
<dbReference type="OrthoDB" id="2322628at2"/>
<dbReference type="InterPro" id="IPR008523">
    <property type="entry name" value="DUF805"/>
</dbReference>
<keyword evidence="2" id="KW-0472">Membrane</keyword>
<feature type="region of interest" description="Disordered" evidence="1">
    <location>
        <begin position="72"/>
        <end position="104"/>
    </location>
</feature>
<comment type="caution">
    <text evidence="4">The sequence shown here is derived from an EMBL/GenBank/DDBJ whole genome shotgun (WGS) entry which is preliminary data.</text>
</comment>
<dbReference type="PANTHER" id="PTHR34980:SF3">
    <property type="entry name" value="BLR8105 PROTEIN"/>
    <property type="match status" value="1"/>
</dbReference>
<feature type="transmembrane region" description="Helical" evidence="2">
    <location>
        <begin position="197"/>
        <end position="218"/>
    </location>
</feature>
<feature type="domain" description="DZANK-type" evidence="3">
    <location>
        <begin position="4"/>
        <end position="53"/>
    </location>
</feature>
<accession>A0A0R2C9T8</accession>
<protein>
    <recommendedName>
        <fullName evidence="3">DZANK-type domain-containing protein</fullName>
    </recommendedName>
</protein>
<gene>
    <name evidence="4" type="ORF">FD21_GL001199</name>
</gene>
<organism evidence="4 5">
    <name type="scientific">Liquorilactobacillus vini DSM 20605</name>
    <dbReference type="NCBI Taxonomy" id="1133569"/>
    <lineage>
        <taxon>Bacteria</taxon>
        <taxon>Bacillati</taxon>
        <taxon>Bacillota</taxon>
        <taxon>Bacilli</taxon>
        <taxon>Lactobacillales</taxon>
        <taxon>Lactobacillaceae</taxon>
        <taxon>Liquorilactobacillus</taxon>
    </lineage>
</organism>
<dbReference type="Pfam" id="PF12773">
    <property type="entry name" value="DZR"/>
    <property type="match status" value="1"/>
</dbReference>
<dbReference type="GO" id="GO:0005886">
    <property type="term" value="C:plasma membrane"/>
    <property type="evidence" value="ECO:0007669"/>
    <property type="project" value="TreeGrafter"/>
</dbReference>
<feature type="compositionally biased region" description="Basic and acidic residues" evidence="1">
    <location>
        <begin position="75"/>
        <end position="86"/>
    </location>
</feature>
<dbReference type="RefSeq" id="WP_010579425.1">
    <property type="nucleotide sequence ID" value="NZ_AHYZ01000007.1"/>
</dbReference>
<evidence type="ECO:0000256" key="1">
    <source>
        <dbReference type="SAM" id="MobiDB-lite"/>
    </source>
</evidence>
<evidence type="ECO:0000313" key="5">
    <source>
        <dbReference type="Proteomes" id="UP000051576"/>
    </source>
</evidence>
<feature type="transmembrane region" description="Helical" evidence="2">
    <location>
        <begin position="167"/>
        <end position="185"/>
    </location>
</feature>
<dbReference type="AlphaFoldDB" id="A0A0R2C9T8"/>
<proteinExistence type="predicted"/>
<dbReference type="PANTHER" id="PTHR34980">
    <property type="entry name" value="INNER MEMBRANE PROTEIN-RELATED-RELATED"/>
    <property type="match status" value="1"/>
</dbReference>
<keyword evidence="5" id="KW-1185">Reference proteome</keyword>
<dbReference type="STRING" id="1133569.FD21_GL001199"/>